<feature type="repeat" description="TPR" evidence="1">
    <location>
        <begin position="238"/>
        <end position="271"/>
    </location>
</feature>
<dbReference type="Pfam" id="PF13181">
    <property type="entry name" value="TPR_8"/>
    <property type="match status" value="1"/>
</dbReference>
<evidence type="ECO:0008006" key="4">
    <source>
        <dbReference type="Google" id="ProtNLM"/>
    </source>
</evidence>
<sequence length="376" mass="40618">MHPHTLLYRSLYSPMACLRAILLPADPASASSFLPDVALPRYGIVRLPDGTGKIFLPLSVLFLALSLLRRKSPLPALHLSFLVALLPASGIFNLPPYALVAPRLFYVALAEVLPHAVATLQTLCVRRTPPVSGAPHTHSRVATKSFPLLLFLLLLPPLVLRSALTTYAHLPDHSSPLAVSSRVVAHHASSPRKAEAHPYGPYGPAQSQLSLGLLLAPSEPRQAARYFEGCFNEAALQPRCWAEAGKLRIEAGDVKEAAKAFRRSLALRKDWGGTWMDLGEACLKEASLEEAEKAFKKAASLGAGGAEAYRRLGDLFREEGRGQLARENYAACLGLEAGNDKCKRGLFVVMEMGEPPAKTLDGGGEEEVAEVEIEVK</sequence>
<dbReference type="InterPro" id="IPR019734">
    <property type="entry name" value="TPR_rpt"/>
</dbReference>
<evidence type="ECO:0000313" key="2">
    <source>
        <dbReference type="EMBL" id="GMI42421.1"/>
    </source>
</evidence>
<evidence type="ECO:0000256" key="1">
    <source>
        <dbReference type="PROSITE-ProRule" id="PRU00339"/>
    </source>
</evidence>
<dbReference type="PROSITE" id="PS50005">
    <property type="entry name" value="TPR"/>
    <property type="match status" value="1"/>
</dbReference>
<dbReference type="EMBL" id="BRYB01001066">
    <property type="protein sequence ID" value="GMI42421.1"/>
    <property type="molecule type" value="Genomic_DNA"/>
</dbReference>
<comment type="caution">
    <text evidence="2">The sequence shown here is derived from an EMBL/GenBank/DDBJ whole genome shotgun (WGS) entry which is preliminary data.</text>
</comment>
<reference evidence="2 3" key="1">
    <citation type="journal article" date="2023" name="Commun. Biol.">
        <title>Genome analysis of Parmales, the sister group of diatoms, reveals the evolutionary specialization of diatoms from phago-mixotrophs to photoautotrophs.</title>
        <authorList>
            <person name="Ban H."/>
            <person name="Sato S."/>
            <person name="Yoshikawa S."/>
            <person name="Yamada K."/>
            <person name="Nakamura Y."/>
            <person name="Ichinomiya M."/>
            <person name="Sato N."/>
            <person name="Blanc-Mathieu R."/>
            <person name="Endo H."/>
            <person name="Kuwata A."/>
            <person name="Ogata H."/>
        </authorList>
    </citation>
    <scope>NUCLEOTIDE SEQUENCE [LARGE SCALE GENOMIC DNA]</scope>
</reference>
<dbReference type="Proteomes" id="UP001165060">
    <property type="component" value="Unassembled WGS sequence"/>
</dbReference>
<name>A0ABQ6N8G7_9STRA</name>
<accession>A0ABQ6N8G7</accession>
<keyword evidence="3" id="KW-1185">Reference proteome</keyword>
<protein>
    <recommendedName>
        <fullName evidence="4">Dolichyl-phosphate-mannose--protein mannosyltransferase</fullName>
    </recommendedName>
</protein>
<dbReference type="Gene3D" id="1.25.40.10">
    <property type="entry name" value="Tetratricopeptide repeat domain"/>
    <property type="match status" value="1"/>
</dbReference>
<dbReference type="SUPFAM" id="SSF48452">
    <property type="entry name" value="TPR-like"/>
    <property type="match status" value="1"/>
</dbReference>
<dbReference type="SMART" id="SM00028">
    <property type="entry name" value="TPR"/>
    <property type="match status" value="3"/>
</dbReference>
<evidence type="ECO:0000313" key="3">
    <source>
        <dbReference type="Proteomes" id="UP001165060"/>
    </source>
</evidence>
<organism evidence="2 3">
    <name type="scientific">Tetraparma gracilis</name>
    <dbReference type="NCBI Taxonomy" id="2962635"/>
    <lineage>
        <taxon>Eukaryota</taxon>
        <taxon>Sar</taxon>
        <taxon>Stramenopiles</taxon>
        <taxon>Ochrophyta</taxon>
        <taxon>Bolidophyceae</taxon>
        <taxon>Parmales</taxon>
        <taxon>Triparmaceae</taxon>
        <taxon>Tetraparma</taxon>
    </lineage>
</organism>
<keyword evidence="1" id="KW-0802">TPR repeat</keyword>
<dbReference type="InterPro" id="IPR011990">
    <property type="entry name" value="TPR-like_helical_dom_sf"/>
</dbReference>
<proteinExistence type="predicted"/>
<gene>
    <name evidence="2" type="ORF">TeGR_g4192</name>
</gene>